<keyword evidence="2" id="KW-0812">Transmembrane</keyword>
<protein>
    <submittedName>
        <fullName evidence="3">Uncharacterized protein</fullName>
    </submittedName>
</protein>
<dbReference type="EMBL" id="DF157099">
    <property type="protein sequence ID" value="GAB65904.1"/>
    <property type="molecule type" value="Genomic_DNA"/>
</dbReference>
<dbReference type="GeneID" id="14692252"/>
<feature type="region of interest" description="Disordered" evidence="1">
    <location>
        <begin position="481"/>
        <end position="532"/>
    </location>
</feature>
<feature type="compositionally biased region" description="Low complexity" evidence="1">
    <location>
        <begin position="515"/>
        <end position="530"/>
    </location>
</feature>
<evidence type="ECO:0000313" key="3">
    <source>
        <dbReference type="EMBL" id="GAB65904.1"/>
    </source>
</evidence>
<proteinExistence type="predicted"/>
<sequence length="746" mass="85673">MNERHLINNVLIKYFVARRYSKCMYKKRDDADGGLLRLYKYAKWYKELKTVESYGELSERLYVTYTSDRHVKVPRVKVPHVKQRVIKQKVMKNFQMVFSVCFFLLVILSCIACLLIYNNNQHVECVLPYGECPVILHKDIENFFVNARMHELSKERILEVYSVMKTEQRKGSSKSDGKGSSKLDGKGSSKLDGKGSSKLDGKGSSKLDGKGNVSLGRTDGMILKKKKKYSLLNSDNVKCSECHVVFHLEGKETLEDIFHFEEINKCEKTIGREHCVNVKDGVMWNRRIHLYKRYSGPIKNADTLEKGAAREKVVLDDKVKFLHPFLKDYVLNLDYFTLRSETGQKIPVNEEPLRGGETLKEKNRHICRPDYRETFGKNTFYWLCPQFYEEDRESLEYRIALSIMQMVNMEGAGEADANKHILEMTKSSATARRYDHFGFIEDKLELPLKVEIFSRFQPQGGETERVEMLERIYKAFFCRGRGGSSSSSEGQHRQEKEKQEEKQKEKHKQKHHGYSHSAASHSTAPHSAASHQDDVSRMAFFFPEHGGGGKEVQETVQGEVGRDTYNDLGKENTSVHIESSLMSDEEEYLSLEDLCREDHCAEMESTSDAKETSVEEGEGHSRRVLIKEMPTFRKDKRKEQDPKGLNKELVIISPSLFFGIMDGMLSIVIFFLLLLLGMICVLVAIYICLTIGYDMSVILRGQDDIEEMPRYLNRLSRQLTGGGGRFSVGGTDGDYFRIHRLASDPF</sequence>
<organism evidence="3 4">
    <name type="scientific">Plasmodium cynomolgi (strain B)</name>
    <dbReference type="NCBI Taxonomy" id="1120755"/>
    <lineage>
        <taxon>Eukaryota</taxon>
        <taxon>Sar</taxon>
        <taxon>Alveolata</taxon>
        <taxon>Apicomplexa</taxon>
        <taxon>Aconoidasida</taxon>
        <taxon>Haemosporida</taxon>
        <taxon>Plasmodiidae</taxon>
        <taxon>Plasmodium</taxon>
        <taxon>Plasmodium (Plasmodium)</taxon>
    </lineage>
</organism>
<dbReference type="KEGG" id="pcy:PCYB_074060"/>
<feature type="compositionally biased region" description="Basic and acidic residues" evidence="1">
    <location>
        <begin position="169"/>
        <end position="209"/>
    </location>
</feature>
<reference evidence="3 4" key="1">
    <citation type="journal article" date="2012" name="Nat. Genet.">
        <title>Plasmodium cynomolgi genome sequences provide insight into Plasmodium vivax and the monkey malaria clade.</title>
        <authorList>
            <person name="Tachibana S."/>
            <person name="Sullivan S.A."/>
            <person name="Kawai S."/>
            <person name="Nakamura S."/>
            <person name="Kim H.R."/>
            <person name="Goto N."/>
            <person name="Arisue N."/>
            <person name="Palacpac N.M.Q."/>
            <person name="Honma H."/>
            <person name="Yagi M."/>
            <person name="Tougan T."/>
            <person name="Katakai Y."/>
            <person name="Kaneko O."/>
            <person name="Mita T."/>
            <person name="Kita K."/>
            <person name="Yasutomi Y."/>
            <person name="Sutton P.L."/>
            <person name="Shakhbatyan R."/>
            <person name="Horii T."/>
            <person name="Yasunaga T."/>
            <person name="Barnwell J.W."/>
            <person name="Escalante A.A."/>
            <person name="Carlton J.M."/>
            <person name="Tanabe K."/>
        </authorList>
    </citation>
    <scope>NUCLEOTIDE SEQUENCE [LARGE SCALE GENOMIC DNA]</scope>
    <source>
        <strain evidence="3 4">B</strain>
    </source>
</reference>
<dbReference type="OrthoDB" id="372153at2759"/>
<keyword evidence="2" id="KW-0472">Membrane</keyword>
<dbReference type="PhylomeDB" id="K6URW7"/>
<dbReference type="Proteomes" id="UP000006319">
    <property type="component" value="Chromosome 7"/>
</dbReference>
<feature type="transmembrane region" description="Helical" evidence="2">
    <location>
        <begin position="656"/>
        <end position="689"/>
    </location>
</feature>
<evidence type="ECO:0000256" key="2">
    <source>
        <dbReference type="SAM" id="Phobius"/>
    </source>
</evidence>
<feature type="compositionally biased region" description="Basic and acidic residues" evidence="1">
    <location>
        <begin position="490"/>
        <end position="504"/>
    </location>
</feature>
<dbReference type="VEuPathDB" id="PlasmoDB:PCYB_074060"/>
<feature type="transmembrane region" description="Helical" evidence="2">
    <location>
        <begin position="96"/>
        <end position="117"/>
    </location>
</feature>
<dbReference type="eggNOG" id="ENOG502QX73">
    <property type="taxonomic scope" value="Eukaryota"/>
</dbReference>
<accession>K6URW7</accession>
<keyword evidence="4" id="KW-1185">Reference proteome</keyword>
<dbReference type="AlphaFoldDB" id="K6URW7"/>
<evidence type="ECO:0000313" key="4">
    <source>
        <dbReference type="Proteomes" id="UP000006319"/>
    </source>
</evidence>
<evidence type="ECO:0000256" key="1">
    <source>
        <dbReference type="SAM" id="MobiDB-lite"/>
    </source>
</evidence>
<dbReference type="RefSeq" id="XP_004221851.1">
    <property type="nucleotide sequence ID" value="XM_004221803.1"/>
</dbReference>
<name>K6URW7_PLACD</name>
<dbReference type="OMA" id="SIMQMVN"/>
<keyword evidence="2" id="KW-1133">Transmembrane helix</keyword>
<feature type="region of interest" description="Disordered" evidence="1">
    <location>
        <begin position="169"/>
        <end position="212"/>
    </location>
</feature>
<gene>
    <name evidence="3" type="ORF">PCYB_074060</name>
</gene>
<feature type="compositionally biased region" description="Basic residues" evidence="1">
    <location>
        <begin position="505"/>
        <end position="514"/>
    </location>
</feature>